<dbReference type="Pfam" id="PF05572">
    <property type="entry name" value="Peptidase_M43"/>
    <property type="match status" value="1"/>
</dbReference>
<feature type="domain" description="Secretion system C-terminal sorting" evidence="11">
    <location>
        <begin position="611"/>
        <end position="678"/>
    </location>
</feature>
<evidence type="ECO:0000256" key="2">
    <source>
        <dbReference type="ARBA" id="ARBA00022670"/>
    </source>
</evidence>
<dbReference type="Pfam" id="PF18962">
    <property type="entry name" value="Por_Secre_tail"/>
    <property type="match status" value="1"/>
</dbReference>
<evidence type="ECO:0000313" key="13">
    <source>
        <dbReference type="EMBL" id="RSK39696.1"/>
    </source>
</evidence>
<dbReference type="GO" id="GO:0046872">
    <property type="term" value="F:metal ion binding"/>
    <property type="evidence" value="ECO:0007669"/>
    <property type="project" value="UniProtKB-KW"/>
</dbReference>
<evidence type="ECO:0000256" key="7">
    <source>
        <dbReference type="ARBA" id="ARBA00023049"/>
    </source>
</evidence>
<gene>
    <name evidence="13" type="ORF">EJA19_07355</name>
</gene>
<keyword evidence="3" id="KW-0479">Metal-binding</keyword>
<dbReference type="SUPFAM" id="SSF55486">
    <property type="entry name" value="Metalloproteases ('zincins'), catalytic domain"/>
    <property type="match status" value="1"/>
</dbReference>
<evidence type="ECO:0000256" key="1">
    <source>
        <dbReference type="ARBA" id="ARBA00008721"/>
    </source>
</evidence>
<dbReference type="RefSeq" id="WP_125467720.1">
    <property type="nucleotide sequence ID" value="NZ_RWBG01000003.1"/>
</dbReference>
<dbReference type="PANTHER" id="PTHR47466:SF1">
    <property type="entry name" value="METALLOPROTEASE MEP1 (AFU_ORTHOLOGUE AFUA_1G07730)-RELATED"/>
    <property type="match status" value="1"/>
</dbReference>
<dbReference type="InterPro" id="IPR026444">
    <property type="entry name" value="Secre_tail"/>
</dbReference>
<evidence type="ECO:0000256" key="5">
    <source>
        <dbReference type="ARBA" id="ARBA00022801"/>
    </source>
</evidence>
<evidence type="ECO:0000259" key="10">
    <source>
        <dbReference type="Pfam" id="PF05572"/>
    </source>
</evidence>
<dbReference type="Gene3D" id="3.40.390.10">
    <property type="entry name" value="Collagenase (Catalytic Domain)"/>
    <property type="match status" value="1"/>
</dbReference>
<reference evidence="13 14" key="1">
    <citation type="submission" date="2018-12" db="EMBL/GenBank/DDBJ databases">
        <title>Mangrovimonas spongiae sp. nov., a novel member of the genus Mangrovimonas isolated from marine sponge.</title>
        <authorList>
            <person name="Zhuang L."/>
            <person name="Luo L."/>
        </authorList>
    </citation>
    <scope>NUCLEOTIDE SEQUENCE [LARGE SCALE GENOMIC DNA]</scope>
    <source>
        <strain evidence="13 14">HN-E26</strain>
    </source>
</reference>
<comment type="caution">
    <text evidence="13">The sequence shown here is derived from an EMBL/GenBank/DDBJ whole genome shotgun (WGS) entry which is preliminary data.</text>
</comment>
<dbReference type="InterPro" id="IPR008754">
    <property type="entry name" value="Peptidase_M43"/>
</dbReference>
<dbReference type="CDD" id="cd04275">
    <property type="entry name" value="ZnMc_pappalysin_like"/>
    <property type="match status" value="1"/>
</dbReference>
<keyword evidence="6" id="KW-0862">Zinc</keyword>
<dbReference type="InterPro" id="IPR013783">
    <property type="entry name" value="Ig-like_fold"/>
</dbReference>
<keyword evidence="14" id="KW-1185">Reference proteome</keyword>
<keyword evidence="7" id="KW-0482">Metalloprotease</keyword>
<evidence type="ECO:0000256" key="9">
    <source>
        <dbReference type="SAM" id="SignalP"/>
    </source>
</evidence>
<dbReference type="InterPro" id="IPR045474">
    <property type="entry name" value="GEVED"/>
</dbReference>
<dbReference type="NCBIfam" id="TIGR04183">
    <property type="entry name" value="Por_Secre_tail"/>
    <property type="match status" value="1"/>
</dbReference>
<feature type="domain" description="GEVED" evidence="12">
    <location>
        <begin position="517"/>
        <end position="594"/>
    </location>
</feature>
<keyword evidence="4 9" id="KW-0732">Signal</keyword>
<dbReference type="GO" id="GO:0006508">
    <property type="term" value="P:proteolysis"/>
    <property type="evidence" value="ECO:0007669"/>
    <property type="project" value="UniProtKB-KW"/>
</dbReference>
<dbReference type="GO" id="GO:0008237">
    <property type="term" value="F:metallopeptidase activity"/>
    <property type="evidence" value="ECO:0007669"/>
    <property type="project" value="UniProtKB-KW"/>
</dbReference>
<protein>
    <submittedName>
        <fullName evidence="13">T9SS C-terminal target domain-containing protein</fullName>
    </submittedName>
</protein>
<organism evidence="13 14">
    <name type="scientific">Mangrovimonas spongiae</name>
    <dbReference type="NCBI Taxonomy" id="2494697"/>
    <lineage>
        <taxon>Bacteria</taxon>
        <taxon>Pseudomonadati</taxon>
        <taxon>Bacteroidota</taxon>
        <taxon>Flavobacteriia</taxon>
        <taxon>Flavobacteriales</taxon>
        <taxon>Flavobacteriaceae</taxon>
        <taxon>Mangrovimonas</taxon>
    </lineage>
</organism>
<evidence type="ECO:0000313" key="14">
    <source>
        <dbReference type="Proteomes" id="UP000270620"/>
    </source>
</evidence>
<evidence type="ECO:0000256" key="3">
    <source>
        <dbReference type="ARBA" id="ARBA00022723"/>
    </source>
</evidence>
<keyword evidence="8" id="KW-1015">Disulfide bond</keyword>
<evidence type="ECO:0000256" key="4">
    <source>
        <dbReference type="ARBA" id="ARBA00022729"/>
    </source>
</evidence>
<feature type="signal peptide" evidence="9">
    <location>
        <begin position="1"/>
        <end position="22"/>
    </location>
</feature>
<dbReference type="InterPro" id="IPR024079">
    <property type="entry name" value="MetalloPept_cat_dom_sf"/>
</dbReference>
<dbReference type="Gene3D" id="2.60.40.10">
    <property type="entry name" value="Immunoglobulins"/>
    <property type="match status" value="1"/>
</dbReference>
<feature type="domain" description="Peptidase M43 pregnancy-associated plasma-A" evidence="10">
    <location>
        <begin position="173"/>
        <end position="320"/>
    </location>
</feature>
<keyword evidence="2" id="KW-0645">Protease</keyword>
<keyword evidence="5" id="KW-0378">Hydrolase</keyword>
<comment type="similarity">
    <text evidence="1">Belongs to the peptidase M43B family.</text>
</comment>
<feature type="chain" id="PRO_5019583718" evidence="9">
    <location>
        <begin position="23"/>
        <end position="684"/>
    </location>
</feature>
<dbReference type="PANTHER" id="PTHR47466">
    <property type="match status" value="1"/>
</dbReference>
<evidence type="ECO:0000259" key="11">
    <source>
        <dbReference type="Pfam" id="PF18962"/>
    </source>
</evidence>
<evidence type="ECO:0000259" key="12">
    <source>
        <dbReference type="Pfam" id="PF20009"/>
    </source>
</evidence>
<accession>A0A428K023</accession>
<dbReference type="OrthoDB" id="6278496at2"/>
<sequence>MKEKITLKLLVLLFFTTSFVNAQEKSLNIDKCFTDTYNASLLETHPNMMGSETFRQQLNTKIEALNNNATHRNQNRVVITIPLVVHVLHNGEPIGSGPNITDAQVISQVTVLNEDYRMMTGTPGESTVGGVDVEVEFVLAQRTPDGCPTNGINRVNICQDGTNQSDVQYWKTQTSWDPSSYMNMWSSKYVGDLNGILGYAQFPGGPGNTDGVSSSYNYFGSSDYDDGTFQLSPPFDKGRTMTHEVGHYLGLYHTFQGGCTVPGDEVDDTPAVDEPNYGCPTGHTSCGTIDMIENYMDYTDDACMNTFTQGQKDRVQAVLATFTNRSTLATSNGADPLPDVATDAAVEIENTNISCGTEVNPIIKITNWGTSTLTSATITYDIDGGTSSTYNWTGSLAAGASELVSLETLTPTTGSHDLNVSITASGDARACNNDSTTCFTLTGTAGPCTSIGNETDGYFTGVTGVSFNTISNLNNQPFGDVGYSDFTSLSTDVNQESSYDLTVYVDTDGDYPVGTMVWIDWNQNCSFNDPGEEYNLGVAQNVSNGQPDGSPLSITIPNSAVLGNTIMRVATQWNAFPTSCANDHDAEVEDYTINVLSSLSVEDFTLDNVSIYPNPTSNVLNIKTTNSNLPDNYAIYNMLGQVISKKVISSENDLTINTSNLSNGMYFIKISKGANEATLRFMKK</sequence>
<dbReference type="EMBL" id="RWBG01000003">
    <property type="protein sequence ID" value="RSK39696.1"/>
    <property type="molecule type" value="Genomic_DNA"/>
</dbReference>
<dbReference type="Proteomes" id="UP000270620">
    <property type="component" value="Unassembled WGS sequence"/>
</dbReference>
<dbReference type="Pfam" id="PF20009">
    <property type="entry name" value="GEVED"/>
    <property type="match status" value="1"/>
</dbReference>
<evidence type="ECO:0000256" key="8">
    <source>
        <dbReference type="ARBA" id="ARBA00023157"/>
    </source>
</evidence>
<evidence type="ECO:0000256" key="6">
    <source>
        <dbReference type="ARBA" id="ARBA00022833"/>
    </source>
</evidence>
<proteinExistence type="inferred from homology"/>
<dbReference type="AlphaFoldDB" id="A0A428K023"/>
<name>A0A428K023_9FLAO</name>